<dbReference type="STRING" id="4533.J3KWI3"/>
<proteinExistence type="predicted"/>
<dbReference type="InterPro" id="IPR007750">
    <property type="entry name" value="DUF674"/>
</dbReference>
<evidence type="ECO:0000256" key="1">
    <source>
        <dbReference type="SAM" id="MobiDB-lite"/>
    </source>
</evidence>
<evidence type="ECO:0000313" key="2">
    <source>
        <dbReference type="EnsemblPlants" id="OB01G13390.1"/>
    </source>
</evidence>
<protein>
    <recommendedName>
        <fullName evidence="4">DUF674 family protein</fullName>
    </recommendedName>
</protein>
<organism evidence="2">
    <name type="scientific">Oryza brachyantha</name>
    <name type="common">malo sina</name>
    <dbReference type="NCBI Taxonomy" id="4533"/>
    <lineage>
        <taxon>Eukaryota</taxon>
        <taxon>Viridiplantae</taxon>
        <taxon>Streptophyta</taxon>
        <taxon>Embryophyta</taxon>
        <taxon>Tracheophyta</taxon>
        <taxon>Spermatophyta</taxon>
        <taxon>Magnoliopsida</taxon>
        <taxon>Liliopsida</taxon>
        <taxon>Poales</taxon>
        <taxon>Poaceae</taxon>
        <taxon>BOP clade</taxon>
        <taxon>Oryzoideae</taxon>
        <taxon>Oryzeae</taxon>
        <taxon>Oryzinae</taxon>
        <taxon>Oryza</taxon>
    </lineage>
</organism>
<feature type="compositionally biased region" description="Basic and acidic residues" evidence="1">
    <location>
        <begin position="264"/>
        <end position="279"/>
    </location>
</feature>
<dbReference type="Pfam" id="PF05056">
    <property type="entry name" value="DUF674"/>
    <property type="match status" value="2"/>
</dbReference>
<dbReference type="OMA" id="MDAGYMQ"/>
<accession>J3KWI3</accession>
<dbReference type="PANTHER" id="PTHR33103:SF40">
    <property type="entry name" value="OS01G0153600 PROTEIN"/>
    <property type="match status" value="1"/>
</dbReference>
<reference evidence="2" key="2">
    <citation type="submission" date="2013-04" db="UniProtKB">
        <authorList>
            <consortium name="EnsemblPlants"/>
        </authorList>
    </citation>
    <scope>IDENTIFICATION</scope>
</reference>
<reference evidence="2" key="1">
    <citation type="journal article" date="2013" name="Nat. Commun.">
        <title>Whole-genome sequencing of Oryza brachyantha reveals mechanisms underlying Oryza genome evolution.</title>
        <authorList>
            <person name="Chen J."/>
            <person name="Huang Q."/>
            <person name="Gao D."/>
            <person name="Wang J."/>
            <person name="Lang Y."/>
            <person name="Liu T."/>
            <person name="Li B."/>
            <person name="Bai Z."/>
            <person name="Luis Goicoechea J."/>
            <person name="Liang C."/>
            <person name="Chen C."/>
            <person name="Zhang W."/>
            <person name="Sun S."/>
            <person name="Liao Y."/>
            <person name="Zhang X."/>
            <person name="Yang L."/>
            <person name="Song C."/>
            <person name="Wang M."/>
            <person name="Shi J."/>
            <person name="Liu G."/>
            <person name="Liu J."/>
            <person name="Zhou H."/>
            <person name="Zhou W."/>
            <person name="Yu Q."/>
            <person name="An N."/>
            <person name="Chen Y."/>
            <person name="Cai Q."/>
            <person name="Wang B."/>
            <person name="Liu B."/>
            <person name="Min J."/>
            <person name="Huang Y."/>
            <person name="Wu H."/>
            <person name="Li Z."/>
            <person name="Zhang Y."/>
            <person name="Yin Y."/>
            <person name="Song W."/>
            <person name="Jiang J."/>
            <person name="Jackson S.A."/>
            <person name="Wing R.A."/>
            <person name="Wang J."/>
            <person name="Chen M."/>
        </authorList>
    </citation>
    <scope>NUCLEOTIDE SEQUENCE [LARGE SCALE GENOMIC DNA]</scope>
    <source>
        <strain evidence="2">cv. IRGC 101232</strain>
    </source>
</reference>
<dbReference type="Gramene" id="OB01G13390.1">
    <property type="protein sequence ID" value="OB01G13390.1"/>
    <property type="gene ID" value="OB01G13390"/>
</dbReference>
<dbReference type="EnsemblPlants" id="OB01G13390.1">
    <property type="protein sequence ID" value="OB01G13390.1"/>
    <property type="gene ID" value="OB01G13390"/>
</dbReference>
<dbReference type="AlphaFoldDB" id="J3KWI3"/>
<dbReference type="Proteomes" id="UP000006038">
    <property type="component" value="Chromosome 1"/>
</dbReference>
<feature type="compositionally biased region" description="Polar residues" evidence="1">
    <location>
        <begin position="282"/>
        <end position="296"/>
    </location>
</feature>
<evidence type="ECO:0008006" key="4">
    <source>
        <dbReference type="Google" id="ProtNLM"/>
    </source>
</evidence>
<name>J3KWI3_ORYBR</name>
<sequence>MAIPHQSVPLSIDSGEFARLNKFTILQIDLILQGFYTFTHSRVVLKFRFCTNMGNAAGMPSSPASADAAASTTPTIKLLVAKEAQVVLFAEAGKDVVDFLVGLLAMPVGAVVKLLAGENALAGVANVYASVRRMDAAYMQSAGARDALLNPAPAHPCLGATAGGFPSLVPPPTHGGKGFVRDMVKYTVMDDLTFMPMSTISSIALLGKLGVEDLSALEEKTVKIGYQEGLEILKAPLQSKTVLTDVFLNRKKRARAGDKHHRCGEKNVDTRAPIEKKDAAGQNGNSAPPMPQNFSV</sequence>
<feature type="region of interest" description="Disordered" evidence="1">
    <location>
        <begin position="257"/>
        <end position="296"/>
    </location>
</feature>
<dbReference type="PANTHER" id="PTHR33103">
    <property type="entry name" value="OS01G0153900 PROTEIN"/>
    <property type="match status" value="1"/>
</dbReference>
<dbReference type="HOGENOM" id="CLU_030757_3_0_1"/>
<evidence type="ECO:0000313" key="3">
    <source>
        <dbReference type="Proteomes" id="UP000006038"/>
    </source>
</evidence>
<keyword evidence="3" id="KW-1185">Reference proteome</keyword>